<evidence type="ECO:0000256" key="1">
    <source>
        <dbReference type="RuleBase" id="RU003494"/>
    </source>
</evidence>
<dbReference type="Pfam" id="PF00043">
    <property type="entry name" value="GST_C"/>
    <property type="match status" value="1"/>
</dbReference>
<keyword evidence="5" id="KW-1185">Reference proteome</keyword>
<dbReference type="InterPro" id="IPR010987">
    <property type="entry name" value="Glutathione-S-Trfase_C-like"/>
</dbReference>
<dbReference type="SFLD" id="SFLDG01151">
    <property type="entry name" value="Main.2:_Nu-like"/>
    <property type="match status" value="1"/>
</dbReference>
<feature type="domain" description="GST N-terminal" evidence="2">
    <location>
        <begin position="1"/>
        <end position="82"/>
    </location>
</feature>
<dbReference type="InterPro" id="IPR004046">
    <property type="entry name" value="GST_C"/>
</dbReference>
<dbReference type="SFLD" id="SFLDG00358">
    <property type="entry name" value="Main_(cytGST)"/>
    <property type="match status" value="1"/>
</dbReference>
<protein>
    <submittedName>
        <fullName evidence="4">Glutathione binding-like protein</fullName>
    </submittedName>
</protein>
<name>A0ABV0K0Y2_9CYAN</name>
<dbReference type="PROSITE" id="PS50404">
    <property type="entry name" value="GST_NTER"/>
    <property type="match status" value="1"/>
</dbReference>
<dbReference type="PANTHER" id="PTHR44051">
    <property type="entry name" value="GLUTATHIONE S-TRANSFERASE-RELATED"/>
    <property type="match status" value="1"/>
</dbReference>
<evidence type="ECO:0000259" key="3">
    <source>
        <dbReference type="PROSITE" id="PS50405"/>
    </source>
</evidence>
<dbReference type="InterPro" id="IPR036249">
    <property type="entry name" value="Thioredoxin-like_sf"/>
</dbReference>
<organism evidence="4 5">
    <name type="scientific">Leptolyngbya subtilissima DQ-A4</name>
    <dbReference type="NCBI Taxonomy" id="2933933"/>
    <lineage>
        <taxon>Bacteria</taxon>
        <taxon>Bacillati</taxon>
        <taxon>Cyanobacteriota</taxon>
        <taxon>Cyanophyceae</taxon>
        <taxon>Leptolyngbyales</taxon>
        <taxon>Leptolyngbyaceae</taxon>
        <taxon>Leptolyngbya group</taxon>
        <taxon>Leptolyngbya</taxon>
    </lineage>
</organism>
<dbReference type="CDD" id="cd10291">
    <property type="entry name" value="GST_C_YfcG_like"/>
    <property type="match status" value="1"/>
</dbReference>
<dbReference type="SUPFAM" id="SSF47616">
    <property type="entry name" value="GST C-terminal domain-like"/>
    <property type="match status" value="1"/>
</dbReference>
<gene>
    <name evidence="4" type="ORF">NC992_06080</name>
</gene>
<sequence length="214" mass="23821">MIDLYTFTTPNGRKPAILLEELEMPYTIHSVNIGKGEQFAPEFVTISPNSKIPAIVDRDTDLAIFESGAILIYLAEKAGKLLPTETGERIKAIEWLMFQMASVGPMFGQFGHFRNFAPEKLPYAINRYEKETLRLLGVMEGQLAKTPFLAGDYSIADIATYPWVAAAQSPYMELSFDEFPHVQRWVEAIAARPAVKAGMDVLQPTFESQVGTVA</sequence>
<reference evidence="4 5" key="1">
    <citation type="submission" date="2022-04" db="EMBL/GenBank/DDBJ databases">
        <title>Positive selection, recombination, and allopatry shape intraspecific diversity of widespread and dominant cyanobacteria.</title>
        <authorList>
            <person name="Wei J."/>
            <person name="Shu W."/>
            <person name="Hu C."/>
        </authorList>
    </citation>
    <scope>NUCLEOTIDE SEQUENCE [LARGE SCALE GENOMIC DNA]</scope>
    <source>
        <strain evidence="4 5">DQ-A4</strain>
    </source>
</reference>
<dbReference type="RefSeq" id="WP_190695996.1">
    <property type="nucleotide sequence ID" value="NZ_JAMPKX010000002.1"/>
</dbReference>
<dbReference type="SUPFAM" id="SSF52833">
    <property type="entry name" value="Thioredoxin-like"/>
    <property type="match status" value="1"/>
</dbReference>
<evidence type="ECO:0000313" key="4">
    <source>
        <dbReference type="EMBL" id="MEP0946434.1"/>
    </source>
</evidence>
<dbReference type="Gene3D" id="1.20.1050.10">
    <property type="match status" value="1"/>
</dbReference>
<dbReference type="Pfam" id="PF02798">
    <property type="entry name" value="GST_N"/>
    <property type="match status" value="1"/>
</dbReference>
<accession>A0ABV0K0Y2</accession>
<dbReference type="CDD" id="cd03048">
    <property type="entry name" value="GST_N_Ure2p_like"/>
    <property type="match status" value="1"/>
</dbReference>
<dbReference type="SFLD" id="SFLDS00019">
    <property type="entry name" value="Glutathione_Transferase_(cytos"/>
    <property type="match status" value="1"/>
</dbReference>
<comment type="similarity">
    <text evidence="1">Belongs to the GST superfamily.</text>
</comment>
<dbReference type="Gene3D" id="3.40.30.10">
    <property type="entry name" value="Glutaredoxin"/>
    <property type="match status" value="1"/>
</dbReference>
<evidence type="ECO:0000259" key="2">
    <source>
        <dbReference type="PROSITE" id="PS50404"/>
    </source>
</evidence>
<dbReference type="InterPro" id="IPR036282">
    <property type="entry name" value="Glutathione-S-Trfase_C_sf"/>
</dbReference>
<comment type="caution">
    <text evidence="4">The sequence shown here is derived from an EMBL/GenBank/DDBJ whole genome shotgun (WGS) entry which is preliminary data.</text>
</comment>
<dbReference type="Proteomes" id="UP001482513">
    <property type="component" value="Unassembled WGS sequence"/>
</dbReference>
<dbReference type="PANTHER" id="PTHR44051:SF8">
    <property type="entry name" value="GLUTATHIONE S-TRANSFERASE GSTA"/>
    <property type="match status" value="1"/>
</dbReference>
<dbReference type="InterPro" id="IPR004045">
    <property type="entry name" value="Glutathione_S-Trfase_N"/>
</dbReference>
<dbReference type="InterPro" id="IPR040079">
    <property type="entry name" value="Glutathione_S-Trfase"/>
</dbReference>
<dbReference type="EMBL" id="JAMPKX010000002">
    <property type="protein sequence ID" value="MEP0946434.1"/>
    <property type="molecule type" value="Genomic_DNA"/>
</dbReference>
<proteinExistence type="inferred from homology"/>
<dbReference type="PROSITE" id="PS50405">
    <property type="entry name" value="GST_CTER"/>
    <property type="match status" value="1"/>
</dbReference>
<feature type="domain" description="GST C-terminal" evidence="3">
    <location>
        <begin position="85"/>
        <end position="206"/>
    </location>
</feature>
<evidence type="ECO:0000313" key="5">
    <source>
        <dbReference type="Proteomes" id="UP001482513"/>
    </source>
</evidence>